<accession>A0ABD2MLS5</accession>
<evidence type="ECO:0000313" key="4">
    <source>
        <dbReference type="Proteomes" id="UP001516400"/>
    </source>
</evidence>
<evidence type="ECO:0000256" key="2">
    <source>
        <dbReference type="ARBA" id="ARBA00022737"/>
    </source>
</evidence>
<reference evidence="3 4" key="1">
    <citation type="journal article" date="2021" name="BMC Biol.">
        <title>Horizontally acquired antibacterial genes associated with adaptive radiation of ladybird beetles.</title>
        <authorList>
            <person name="Li H.S."/>
            <person name="Tang X.F."/>
            <person name="Huang Y.H."/>
            <person name="Xu Z.Y."/>
            <person name="Chen M.L."/>
            <person name="Du X.Y."/>
            <person name="Qiu B.Y."/>
            <person name="Chen P.T."/>
            <person name="Zhang W."/>
            <person name="Slipinski A."/>
            <person name="Escalona H.E."/>
            <person name="Waterhouse R.M."/>
            <person name="Zwick A."/>
            <person name="Pang H."/>
        </authorList>
    </citation>
    <scope>NUCLEOTIDE SEQUENCE [LARGE SCALE GENOMIC DNA]</scope>
    <source>
        <strain evidence="3">SYSU2018</strain>
    </source>
</reference>
<dbReference type="PROSITE" id="PS50912">
    <property type="entry name" value="EAR"/>
    <property type="match status" value="1"/>
</dbReference>
<keyword evidence="1" id="KW-0732">Signal</keyword>
<keyword evidence="4" id="KW-1185">Reference proteome</keyword>
<sequence length="1836" mass="211517">MEFFVFKFKNHKVTRMPGWKVPTAVEFSIHSLHDITYIVIRATDGYYSGVWEFDGKHLEQIQNIDFAHATDMKIWTVGNEMHMAVSSIENYHSKLEKNISRNYNETVIYRWSRTYMDPIQIIEERVSKLMVFSAENDHFIALIFNNTKNDFSAEYSEIYRYNFKTSQYEIHQRIPTHNCKDIQFFALKKRKGYDSYLVVANYGSGESVNEIPPIIYRYVDGYFLPFQNLQVENILEFEPIHTPEDAFLLIARTEFQSLKTFQYDGWTFQESSHDINKNLPKVGTVIAKPFVVENVTVLVVKFPTNDDMLEIYTIDFLHENQLENFHKQILTWCESSLKQLEMKRNESVRGKRETQIAGQNIIENTDSSEEIRRNIVIADLLLEELENQAVNSLQKNGTHTFENLEAEEIILQDSKIHSLSTETINGEIIDEILVNSIDINGDTPWTNRLVLEHVQIDSNISPHIINGRKADDMINIHDDIEINQLSIIGKMIADSVTTQTLNNIPFDKENILLKNMDQKFSNFEIENLQVEMLNPENINNRNMINLEVGTKSDHKIDRVSRLKTKKIVIGEFINNVDMRTLDNYSLRIVGDQEITQKYFFENLQANNMIIEELSGKNVENFVRIDSGQYKIEQDVQFTNYLTVNDLEVHEVLDLIPVVNGKLQILLKDFGEVQYISAKKTLDEVEVLNTIEIRGNIKSEELEKLNPVKNVNEPLILEGDFEISGNTTIENLVKTGDIITQEGILSAKRVLSHGLLLREKEINIHLNFQQQLNVDEIFIDNVNGINPQTWVVTGTNNKQVIHGPKVFVDDVVITGDTEFFKINNIDVSDLEHSVMRIHGNQSISGKHTVLNVVAGSVTGNNITLGSSSFQNVLTTSTEQFILGTTVINGECTSNISNSKETEVMGTTNGFNFSDLLLDTVMKNKEKPIIGHKSFKNFTATNLTVLGLETSNRNKMIYDGDVTWDNATVENIHFMKSCNDIERDSFGMPSLEDIPVEIVSQLTDLESLIVHGNVYIDSGFLNDVHLENFERETVKIDEENVFRNVIFERSVFSEAPVLLQGQVEKVELENLVPSKAEQLQMIQGIKTFENMVFVQGNVVLEGLVNDFDLNDMCNFADPEKMGKELTIEGNAIFVKGPHVQNLFNTSIQHILDNAWFKDREVVLKESLLFENVTLYNNTIVKGTVDGVNLGTLKNEYFSKTKDQTIDAEIHIANHATFSGNLISPKMSLEGTINGIKIPELLRTILLQDEDQVFEEVVYLEDVYINDLQGEFLVNNLMLETDLLRYDKENIITGHKHLDYLNAYNVKLKENITIQNVDILNWMRNAILKKGIFNIDKLKIFKQNVHFERGISLQGLMNGEKFTDETIMLKNTPQNITGEKSFKLDKFDLMHFKNMKLRGQLNDMQMSEFLSENNDENLIFDSPIYFQKDLYTKNLNLKKSYKDINMDEVLSDIFQLESMDDLMENYGKLLNLSQKINKNLREQAVYLQYYRDLQEIKNPKYIVNFCCDNQALMYFDLVNGSYLRGFYHWNEQQQIFSKSFEITVDKGYPPVRTLAFSFGRQQFLYMEYPKAESKTQDSFEGTFWKIDMSNQLINYGSIKSNGVDQITPFTINDSECLLIIYQKKQFPNILCNLNTPHEITLRPFLHSGHYIQSRATKINDVPFLIMVQSNDETSINAQAYIEIWRIHDSQFTLHQVLYFSDPPPKSIATITYKGVHYLAIVYQGGFQQGHVDILRYSPVMNKYEQWQKITSNNPENAEFSVVPSGELLLFLLGSSNESLMIYKYEGISGFRKHITIANIPAITRFSQFTMDKNHFIMVEYGGKLRILQAQFKGNLKESL</sequence>
<gene>
    <name evidence="3" type="ORF">HHI36_011443</name>
</gene>
<comment type="caution">
    <text evidence="3">The sequence shown here is derived from an EMBL/GenBank/DDBJ whole genome shotgun (WGS) entry which is preliminary data.</text>
</comment>
<evidence type="ECO:0000256" key="1">
    <source>
        <dbReference type="ARBA" id="ARBA00022729"/>
    </source>
</evidence>
<dbReference type="PANTHER" id="PTHR15261">
    <property type="entry name" value="THROMBOSPONDIN-TYPE LAMININ G DOMAIN AND EAR REPEAT-CONTAINING"/>
    <property type="match status" value="1"/>
</dbReference>
<protein>
    <submittedName>
        <fullName evidence="3">Uncharacterized protein</fullName>
    </submittedName>
</protein>
<dbReference type="EMBL" id="JABFTP020000001">
    <property type="protein sequence ID" value="KAL3267313.1"/>
    <property type="molecule type" value="Genomic_DNA"/>
</dbReference>
<dbReference type="InterPro" id="IPR009039">
    <property type="entry name" value="EAR"/>
</dbReference>
<dbReference type="Proteomes" id="UP001516400">
    <property type="component" value="Unassembled WGS sequence"/>
</dbReference>
<dbReference type="PANTHER" id="PTHR15261:SF4">
    <property type="entry name" value="THROMBOSPONDIN-TYPE LAMININ G DOMAIN AND EAR REPEAT-CONTAINING PROTEIN"/>
    <property type="match status" value="1"/>
</dbReference>
<name>A0ABD2MLS5_9CUCU</name>
<evidence type="ECO:0000313" key="3">
    <source>
        <dbReference type="EMBL" id="KAL3267313.1"/>
    </source>
</evidence>
<proteinExistence type="predicted"/>
<organism evidence="3 4">
    <name type="scientific">Cryptolaemus montrouzieri</name>
    <dbReference type="NCBI Taxonomy" id="559131"/>
    <lineage>
        <taxon>Eukaryota</taxon>
        <taxon>Metazoa</taxon>
        <taxon>Ecdysozoa</taxon>
        <taxon>Arthropoda</taxon>
        <taxon>Hexapoda</taxon>
        <taxon>Insecta</taxon>
        <taxon>Pterygota</taxon>
        <taxon>Neoptera</taxon>
        <taxon>Endopterygota</taxon>
        <taxon>Coleoptera</taxon>
        <taxon>Polyphaga</taxon>
        <taxon>Cucujiformia</taxon>
        <taxon>Coccinelloidea</taxon>
        <taxon>Coccinellidae</taxon>
        <taxon>Scymninae</taxon>
        <taxon>Scymnini</taxon>
        <taxon>Cryptolaemus</taxon>
    </lineage>
</organism>
<keyword evidence="2" id="KW-0677">Repeat</keyword>